<evidence type="ECO:0000313" key="3">
    <source>
        <dbReference type="Proteomes" id="UP000094444"/>
    </source>
</evidence>
<protein>
    <submittedName>
        <fullName evidence="2">Uncharacterized protein</fullName>
    </submittedName>
</protein>
<evidence type="ECO:0000313" key="2">
    <source>
        <dbReference type="EMBL" id="POS74596.1"/>
    </source>
</evidence>
<proteinExistence type="predicted"/>
<organism evidence="2 3">
    <name type="scientific">Diaporthe helianthi</name>
    <dbReference type="NCBI Taxonomy" id="158607"/>
    <lineage>
        <taxon>Eukaryota</taxon>
        <taxon>Fungi</taxon>
        <taxon>Dikarya</taxon>
        <taxon>Ascomycota</taxon>
        <taxon>Pezizomycotina</taxon>
        <taxon>Sordariomycetes</taxon>
        <taxon>Sordariomycetidae</taxon>
        <taxon>Diaporthales</taxon>
        <taxon>Diaporthaceae</taxon>
        <taxon>Diaporthe</taxon>
    </lineage>
</organism>
<sequence length="187" mass="20496">MEAGETTDPVGAEASEADTTKPNEAASSQPPETNGHEENKTAVEQDEDAIEYEKPKVKKRGDTDADPESDLGSNSGSQVKARKRKSRESTESEDFEPEPAPEPLKFDVVIQPLPPAAAQEYTKVNPGDEIFRVLDIIKTDVPGEAWLSVEFEDGRVDQVSRNFRTRFVPGQAQFCSAGTNLLHSFAF</sequence>
<reference evidence="2" key="1">
    <citation type="submission" date="2017-09" db="EMBL/GenBank/DDBJ databases">
        <title>Polyketide synthases of a Diaporthe helianthi virulent isolate.</title>
        <authorList>
            <person name="Baroncelli R."/>
        </authorList>
    </citation>
    <scope>NUCLEOTIDE SEQUENCE [LARGE SCALE GENOMIC DNA]</scope>
    <source>
        <strain evidence="2">7/96</strain>
    </source>
</reference>
<feature type="compositionally biased region" description="Polar residues" evidence="1">
    <location>
        <begin position="20"/>
        <end position="32"/>
    </location>
</feature>
<feature type="compositionally biased region" description="Basic and acidic residues" evidence="1">
    <location>
        <begin position="34"/>
        <end position="43"/>
    </location>
</feature>
<feature type="region of interest" description="Disordered" evidence="1">
    <location>
        <begin position="1"/>
        <end position="104"/>
    </location>
</feature>
<name>A0A2P5HWJ1_DIAHE</name>
<evidence type="ECO:0000256" key="1">
    <source>
        <dbReference type="SAM" id="MobiDB-lite"/>
    </source>
</evidence>
<accession>A0A2P5HWJ1</accession>
<comment type="caution">
    <text evidence="2">The sequence shown here is derived from an EMBL/GenBank/DDBJ whole genome shotgun (WGS) entry which is preliminary data.</text>
</comment>
<dbReference type="Proteomes" id="UP000094444">
    <property type="component" value="Unassembled WGS sequence"/>
</dbReference>
<keyword evidence="3" id="KW-1185">Reference proteome</keyword>
<gene>
    <name evidence="2" type="ORF">DHEL01_v207003</name>
</gene>
<dbReference type="EMBL" id="MAVT02000604">
    <property type="protein sequence ID" value="POS74596.1"/>
    <property type="molecule type" value="Genomic_DNA"/>
</dbReference>
<feature type="compositionally biased region" description="Basic and acidic residues" evidence="1">
    <location>
        <begin position="51"/>
        <end position="63"/>
    </location>
</feature>
<dbReference type="AlphaFoldDB" id="A0A2P5HWJ1"/>
<dbReference type="InParanoid" id="A0A2P5HWJ1"/>
<dbReference type="OrthoDB" id="10451538at2759"/>